<name>A0A097AS60_THEKI</name>
<gene>
    <name evidence="3" type="ORF">TKV_c14760</name>
</gene>
<dbReference type="GO" id="GO:0005737">
    <property type="term" value="C:cytoplasm"/>
    <property type="evidence" value="ECO:0007669"/>
    <property type="project" value="TreeGrafter"/>
</dbReference>
<dbReference type="Pfam" id="PF07833">
    <property type="entry name" value="Cu_amine_oxidN1"/>
    <property type="match status" value="1"/>
</dbReference>
<dbReference type="PANTHER" id="PTHR46333">
    <property type="entry name" value="CYTOKINESIS PROTEIN 3"/>
    <property type="match status" value="1"/>
</dbReference>
<dbReference type="Pfam" id="PF01841">
    <property type="entry name" value="Transglut_core"/>
    <property type="match status" value="1"/>
</dbReference>
<dbReference type="HOGENOM" id="CLU_059714_0_0_9"/>
<dbReference type="KEGG" id="tki:TKV_c14760"/>
<organism evidence="3 4">
    <name type="scientific">Thermoanaerobacter kivui</name>
    <name type="common">Acetogenium kivui</name>
    <dbReference type="NCBI Taxonomy" id="2325"/>
    <lineage>
        <taxon>Bacteria</taxon>
        <taxon>Bacillati</taxon>
        <taxon>Bacillota</taxon>
        <taxon>Clostridia</taxon>
        <taxon>Thermoanaerobacterales</taxon>
        <taxon>Thermoanaerobacteraceae</taxon>
        <taxon>Thermoanaerobacter</taxon>
    </lineage>
</organism>
<feature type="domain" description="Transglutaminase-like" evidence="1">
    <location>
        <begin position="273"/>
        <end position="372"/>
    </location>
</feature>
<dbReference type="STRING" id="2325.TKV_c14760"/>
<evidence type="ECO:0000259" key="1">
    <source>
        <dbReference type="Pfam" id="PF01841"/>
    </source>
</evidence>
<dbReference type="InterPro" id="IPR052557">
    <property type="entry name" value="CAP/Cytokinesis_protein"/>
</dbReference>
<dbReference type="SUPFAM" id="SSF54001">
    <property type="entry name" value="Cysteine proteinases"/>
    <property type="match status" value="1"/>
</dbReference>
<dbReference type="InterPro" id="IPR012854">
    <property type="entry name" value="Cu_amine_oxidase-like_N"/>
</dbReference>
<dbReference type="InterPro" id="IPR038765">
    <property type="entry name" value="Papain-like_cys_pep_sf"/>
</dbReference>
<dbReference type="eggNOG" id="COG5279">
    <property type="taxonomic scope" value="Bacteria"/>
</dbReference>
<keyword evidence="4" id="KW-1185">Reference proteome</keyword>
<dbReference type="Gene3D" id="3.10.620.30">
    <property type="match status" value="1"/>
</dbReference>
<dbReference type="eggNOG" id="COG0103">
    <property type="taxonomic scope" value="Bacteria"/>
</dbReference>
<evidence type="ECO:0000259" key="2">
    <source>
        <dbReference type="Pfam" id="PF07833"/>
    </source>
</evidence>
<dbReference type="SUPFAM" id="SSF55383">
    <property type="entry name" value="Copper amine oxidase, domain N"/>
    <property type="match status" value="1"/>
</dbReference>
<evidence type="ECO:0000313" key="3">
    <source>
        <dbReference type="EMBL" id="AIS52643.1"/>
    </source>
</evidence>
<protein>
    <submittedName>
        <fullName evidence="3">Copper amine oxidase-like domain-containing protein</fullName>
    </submittedName>
</protein>
<dbReference type="EMBL" id="CP009170">
    <property type="protein sequence ID" value="AIS52643.1"/>
    <property type="molecule type" value="Genomic_DNA"/>
</dbReference>
<dbReference type="PANTHER" id="PTHR46333:SF2">
    <property type="entry name" value="CYTOKINESIS PROTEIN 3"/>
    <property type="match status" value="1"/>
</dbReference>
<dbReference type="RefSeq" id="WP_049685371.1">
    <property type="nucleotide sequence ID" value="NZ_CP009170.1"/>
</dbReference>
<dbReference type="OrthoDB" id="2083476at2"/>
<dbReference type="Proteomes" id="UP000029669">
    <property type="component" value="Chromosome"/>
</dbReference>
<reference evidence="4" key="1">
    <citation type="journal article" date="2015" name="Genome Announc.">
        <title>Whole-Genome Sequences of 80 Environmental and Clinical Isolates of Burkholderia pseudomallei.</title>
        <authorList>
            <person name="Johnson S.L."/>
            <person name="Baker A.L."/>
            <person name="Chain P.S."/>
            <person name="Currie B.J."/>
            <person name="Daligault H.E."/>
            <person name="Davenport K.W."/>
            <person name="Davis C.B."/>
            <person name="Inglis T.J."/>
            <person name="Kaestli M."/>
            <person name="Koren S."/>
            <person name="Mayo M."/>
            <person name="Merritt A.J."/>
            <person name="Price E.P."/>
            <person name="Sarovich D.S."/>
            <person name="Warner J."/>
            <person name="Rosovitz M.J."/>
        </authorList>
    </citation>
    <scope>NUCLEOTIDE SEQUENCE [LARGE SCALE GENOMIC DNA]</scope>
    <source>
        <strain evidence="4">DSM 2030</strain>
    </source>
</reference>
<dbReference type="AlphaFoldDB" id="A0A097AS60"/>
<accession>A0A097AS60</accession>
<sequence length="423" mass="47433">MLKKISLILLVFVVFSIFIPISAQGANITITINGQSVVFEQKPVIKNDTTLVPMRAFFEALGTKVNWEEKTKTVTAFRGETTVQLIIGHKIAKVNGKSYELVVAPQIINGYTYVPLRFVCKALGDEVIYDNGHIIINSSNQRTRVSSITAPKNTVSETNTFSSSNITSEKDLYLLIKNALENNEDEITFTLSNSFCNSAGSSCTINDILNSISDIVDLVLAHHPEIGYANKWTISANGFNNVISKVSIKFEYIYPKDKLGKMKDEINIKAKEIIDQIIKPDMSDIDKVKAIHDYIVKNTKYDYENLINNTIPPESYTAYGVLIKGVGVCQGYTAAFNLLAQLARIDSLGVAGTGFNYSGSMPHAWNMIRIDGKISYVDVTWDDPVPDQGDNVRYDYFNVTEEQLAKDHSWDKEKFLEKYFDYK</sequence>
<dbReference type="InterPro" id="IPR002931">
    <property type="entry name" value="Transglutaminase-like"/>
</dbReference>
<dbReference type="InterPro" id="IPR036582">
    <property type="entry name" value="Mao_N_sf"/>
</dbReference>
<feature type="domain" description="Copper amine oxidase-like N-terminal" evidence="2">
    <location>
        <begin position="31"/>
        <end position="132"/>
    </location>
</feature>
<proteinExistence type="predicted"/>
<dbReference type="Gene3D" id="3.30.457.10">
    <property type="entry name" value="Copper amine oxidase-like, N-terminal domain"/>
    <property type="match status" value="1"/>
</dbReference>
<evidence type="ECO:0000313" key="4">
    <source>
        <dbReference type="Proteomes" id="UP000029669"/>
    </source>
</evidence>